<organism evidence="3 4">
    <name type="scientific">Calocera viscosa (strain TUFC12733)</name>
    <dbReference type="NCBI Taxonomy" id="1330018"/>
    <lineage>
        <taxon>Eukaryota</taxon>
        <taxon>Fungi</taxon>
        <taxon>Dikarya</taxon>
        <taxon>Basidiomycota</taxon>
        <taxon>Agaricomycotina</taxon>
        <taxon>Dacrymycetes</taxon>
        <taxon>Dacrymycetales</taxon>
        <taxon>Dacrymycetaceae</taxon>
        <taxon>Calocera</taxon>
    </lineage>
</organism>
<evidence type="ECO:0000259" key="2">
    <source>
        <dbReference type="Pfam" id="PF10313"/>
    </source>
</evidence>
<keyword evidence="1" id="KW-0853">WD repeat</keyword>
<dbReference type="PANTHER" id="PTHR43991:SF9">
    <property type="entry name" value="DUF2415 DOMAIN-CONTAINING PROTEIN"/>
    <property type="match status" value="1"/>
</dbReference>
<evidence type="ECO:0000313" key="3">
    <source>
        <dbReference type="EMBL" id="KZO96672.1"/>
    </source>
</evidence>
<dbReference type="AlphaFoldDB" id="A0A167MFZ2"/>
<proteinExistence type="predicted"/>
<sequence length="438" mass="47772">MAEPLLNGTPSTVTPAIITSHHRELRDLLVCPEERGQVHYIRGTSLFSQDVLAPEFEPEQLCDLRFHPVCLSYGAGLLAAGGLHSELALRPLHSSRWTYTTKLSKSINNSLFVTSTTLPDDAPSGSRTRLFVSNNDHTLTSYEVWIEEDGEGEGGCRMELSGSVRLTTALNHASLSPDGRTMLVVGDTPEVFVLNVSGGPSTTMKVTTTLEAADASFSTAWSPDGRKFAVSSQNGQVMVWDVRSTKPLAKFTASRASASTRAVKFTPAGAPQELLTFAEGSSILHVVDARTFDTHETYALPPINTPTCPTLTRTKRFIGDPSQPAPDTTIPIRRSFTPAHLLLSSFHLAHYAPPSSPPPRPHSRGSSYTTSALYTDLGDYKPPVPWYASGYGSNTDPEITGLCWDPTGRWCYVGTEGSIVEWSVAREQRTWWDDVEFA</sequence>
<dbReference type="SUPFAM" id="SSF50998">
    <property type="entry name" value="Quinoprotein alcohol dehydrogenase-like"/>
    <property type="match status" value="1"/>
</dbReference>
<dbReference type="OrthoDB" id="64353at2759"/>
<dbReference type="Pfam" id="PF00400">
    <property type="entry name" value="WD40"/>
    <property type="match status" value="2"/>
</dbReference>
<accession>A0A167MFZ2</accession>
<evidence type="ECO:0000256" key="1">
    <source>
        <dbReference type="PROSITE-ProRule" id="PRU00221"/>
    </source>
</evidence>
<reference evidence="3 4" key="1">
    <citation type="journal article" date="2016" name="Mol. Biol. Evol.">
        <title>Comparative Genomics of Early-Diverging Mushroom-Forming Fungi Provides Insights into the Origins of Lignocellulose Decay Capabilities.</title>
        <authorList>
            <person name="Nagy L.G."/>
            <person name="Riley R."/>
            <person name="Tritt A."/>
            <person name="Adam C."/>
            <person name="Daum C."/>
            <person name="Floudas D."/>
            <person name="Sun H."/>
            <person name="Yadav J.S."/>
            <person name="Pangilinan J."/>
            <person name="Larsson K.H."/>
            <person name="Matsuura K."/>
            <person name="Barry K."/>
            <person name="Labutti K."/>
            <person name="Kuo R."/>
            <person name="Ohm R.A."/>
            <person name="Bhattacharya S.S."/>
            <person name="Shirouzu T."/>
            <person name="Yoshinaga Y."/>
            <person name="Martin F.M."/>
            <person name="Grigoriev I.V."/>
            <person name="Hibbett D.S."/>
        </authorList>
    </citation>
    <scope>NUCLEOTIDE SEQUENCE [LARGE SCALE GENOMIC DNA]</scope>
    <source>
        <strain evidence="3 4">TUFC12733</strain>
    </source>
</reference>
<gene>
    <name evidence="3" type="ORF">CALVIDRAFT_563746</name>
</gene>
<feature type="domain" description="DUF2415" evidence="2">
    <location>
        <begin position="259"/>
        <end position="295"/>
    </location>
</feature>
<feature type="repeat" description="WD" evidence="1">
    <location>
        <begin position="218"/>
        <end position="250"/>
    </location>
</feature>
<dbReference type="Gene3D" id="2.130.10.10">
    <property type="entry name" value="YVTN repeat-like/Quinoprotein amine dehydrogenase"/>
    <property type="match status" value="1"/>
</dbReference>
<dbReference type="SMART" id="SM00320">
    <property type="entry name" value="WD40"/>
    <property type="match status" value="3"/>
</dbReference>
<dbReference type="Proteomes" id="UP000076738">
    <property type="component" value="Unassembled WGS sequence"/>
</dbReference>
<dbReference type="InterPro" id="IPR001680">
    <property type="entry name" value="WD40_rpt"/>
</dbReference>
<dbReference type="InterPro" id="IPR019417">
    <property type="entry name" value="DUF2415"/>
</dbReference>
<keyword evidence="4" id="KW-1185">Reference proteome</keyword>
<name>A0A167MFZ2_CALVF</name>
<evidence type="ECO:0000313" key="4">
    <source>
        <dbReference type="Proteomes" id="UP000076738"/>
    </source>
</evidence>
<dbReference type="InterPro" id="IPR015943">
    <property type="entry name" value="WD40/YVTN_repeat-like_dom_sf"/>
</dbReference>
<dbReference type="EMBL" id="KV417283">
    <property type="protein sequence ID" value="KZO96672.1"/>
    <property type="molecule type" value="Genomic_DNA"/>
</dbReference>
<dbReference type="PROSITE" id="PS50082">
    <property type="entry name" value="WD_REPEATS_2"/>
    <property type="match status" value="1"/>
</dbReference>
<dbReference type="InterPro" id="IPR011047">
    <property type="entry name" value="Quinoprotein_ADH-like_sf"/>
</dbReference>
<dbReference type="PANTHER" id="PTHR43991">
    <property type="entry name" value="WD REPEAT PROTEIN (AFU_ORTHOLOGUE AFUA_8G05640)-RELATED"/>
    <property type="match status" value="1"/>
</dbReference>
<protein>
    <submittedName>
        <fullName evidence="3">WD40 repeat-like protein</fullName>
    </submittedName>
</protein>
<dbReference type="Pfam" id="PF10313">
    <property type="entry name" value="DUF2415"/>
    <property type="match status" value="1"/>
</dbReference>